<name>A0ABM6GFN1_9BACT</name>
<dbReference type="Pfam" id="PF13177">
    <property type="entry name" value="DNA_pol3_delta2"/>
    <property type="match status" value="1"/>
</dbReference>
<dbReference type="SMART" id="SM00382">
    <property type="entry name" value="AAA"/>
    <property type="match status" value="1"/>
</dbReference>
<keyword evidence="8 11" id="KW-0808">Transferase</keyword>
<dbReference type="NCBIfam" id="NF011523">
    <property type="entry name" value="PRK14962.1"/>
    <property type="match status" value="1"/>
</dbReference>
<dbReference type="PANTHER" id="PTHR11669:SF0">
    <property type="entry name" value="PROTEIN STICHEL-LIKE 2"/>
    <property type="match status" value="1"/>
</dbReference>
<keyword evidence="6 8" id="KW-0239">DNA-directed DNA polymerase</keyword>
<evidence type="ECO:0000256" key="8">
    <source>
        <dbReference type="RuleBase" id="RU364063"/>
    </source>
</evidence>
<dbReference type="RefSeq" id="WP_012057603.1">
    <property type="nucleotide sequence ID" value="NZ_CP007389.1"/>
</dbReference>
<feature type="domain" description="AAA+ ATPase" evidence="10">
    <location>
        <begin position="35"/>
        <end position="177"/>
    </location>
</feature>
<evidence type="ECO:0000256" key="7">
    <source>
        <dbReference type="ARBA" id="ARBA00049244"/>
    </source>
</evidence>
<dbReference type="InterPro" id="IPR003593">
    <property type="entry name" value="AAA+_ATPase"/>
</dbReference>
<keyword evidence="12" id="KW-1185">Reference proteome</keyword>
<dbReference type="InterPro" id="IPR045085">
    <property type="entry name" value="HLD_clamp_pol_III_gamma_tau"/>
</dbReference>
<sequence>METLYRKYRPKKFLELVGQSHVKKLFVNSLKNKEISHAYIFAGPRGTGKTTVARILAKSLNCENPQEIEPCNMCNACISIDKGNFMDVLELDAASNRGIDEIRKIRETVNYHTAQGKYKVYIIDEAHMLTKEAFNALLKTLEEPPSNVVFILATTNPEKIPQTIISRCQVIDFKNISNKDIIKRLEFVCENEGIKISHEAIVEISKRANGGLRDALTILEQVINSAGKDIKIEDVRETLGLIPDTIIEKLLENLENNDIKSTLKLIDEVYYSGKNLEIFLYQTIEKLISLVEENNHNYIHFLKPISEILKDIKYSEEKITLVKLGFISLFATQPIYIQPKNKEISQNDSKNAERKAEKIEEKNFQKLLEELKLKGDLSLFVGLSFANIFEDDEKIKITFPDNRKLHYEIIKEKKGEIEKLYYEKFGKRKNIEISISESQGDDVLEKLKTLFGEQFKIEED</sequence>
<dbReference type="GO" id="GO:0003887">
    <property type="term" value="F:DNA-directed DNA polymerase activity"/>
    <property type="evidence" value="ECO:0007669"/>
    <property type="project" value="UniProtKB-EC"/>
</dbReference>
<dbReference type="InterPro" id="IPR001270">
    <property type="entry name" value="ClpA/B"/>
</dbReference>
<keyword evidence="2" id="KW-0479">Metal-binding</keyword>
<dbReference type="Proteomes" id="UP000185490">
    <property type="component" value="Chromosome"/>
</dbReference>
<keyword evidence="9" id="KW-0175">Coiled coil</keyword>
<dbReference type="Gene3D" id="3.40.50.300">
    <property type="entry name" value="P-loop containing nucleotide triphosphate hydrolases"/>
    <property type="match status" value="1"/>
</dbReference>
<protein>
    <recommendedName>
        <fullName evidence="8">DNA polymerase III subunit gamma/tau</fullName>
        <ecNumber evidence="8">2.7.7.7</ecNumber>
    </recommendedName>
</protein>
<comment type="function">
    <text evidence="8">DNA polymerase III is a complex, multichain enzyme responsible for most of the replicative synthesis in bacteria. This DNA polymerase also exhibits 3' to 5' exonuclease activity.</text>
</comment>
<evidence type="ECO:0000256" key="5">
    <source>
        <dbReference type="ARBA" id="ARBA00022840"/>
    </source>
</evidence>
<keyword evidence="4" id="KW-0862">Zinc</keyword>
<dbReference type="PANTHER" id="PTHR11669">
    <property type="entry name" value="REPLICATION FACTOR C / DNA POLYMERASE III GAMMA-TAU SUBUNIT"/>
    <property type="match status" value="1"/>
</dbReference>
<dbReference type="CDD" id="cd00009">
    <property type="entry name" value="AAA"/>
    <property type="match status" value="1"/>
</dbReference>
<dbReference type="EC" id="2.7.7.7" evidence="8"/>
<dbReference type="NCBIfam" id="TIGR02397">
    <property type="entry name" value="dnaX_nterm"/>
    <property type="match status" value="1"/>
</dbReference>
<dbReference type="Gene3D" id="1.10.8.60">
    <property type="match status" value="1"/>
</dbReference>
<proteinExistence type="inferred from homology"/>
<organism evidence="11 12">
    <name type="scientific">Thermosipho melanesiensis</name>
    <dbReference type="NCBI Taxonomy" id="46541"/>
    <lineage>
        <taxon>Bacteria</taxon>
        <taxon>Thermotogati</taxon>
        <taxon>Thermotogota</taxon>
        <taxon>Thermotogae</taxon>
        <taxon>Thermotogales</taxon>
        <taxon>Fervidobacteriaceae</taxon>
        <taxon>Thermosipho</taxon>
    </lineage>
</organism>
<dbReference type="CDD" id="cd18137">
    <property type="entry name" value="HLD_clamp_pol_III_gamma_tau"/>
    <property type="match status" value="1"/>
</dbReference>
<evidence type="ECO:0000256" key="6">
    <source>
        <dbReference type="ARBA" id="ARBA00022932"/>
    </source>
</evidence>
<keyword evidence="8 11" id="KW-0548">Nucleotidyltransferase</keyword>
<evidence type="ECO:0000313" key="11">
    <source>
        <dbReference type="EMBL" id="APT74328.1"/>
    </source>
</evidence>
<keyword evidence="5 8" id="KW-0067">ATP-binding</keyword>
<dbReference type="EMBL" id="CP007389">
    <property type="protein sequence ID" value="APT74328.1"/>
    <property type="molecule type" value="Genomic_DNA"/>
</dbReference>
<evidence type="ECO:0000256" key="1">
    <source>
        <dbReference type="ARBA" id="ARBA00006360"/>
    </source>
</evidence>
<dbReference type="Pfam" id="PF22608">
    <property type="entry name" value="DNAX_ATPase_lid"/>
    <property type="match status" value="1"/>
</dbReference>
<keyword evidence="3 8" id="KW-0547">Nucleotide-binding</keyword>
<dbReference type="PRINTS" id="PR00300">
    <property type="entry name" value="CLPPROTEASEA"/>
</dbReference>
<evidence type="ECO:0000256" key="9">
    <source>
        <dbReference type="SAM" id="Coils"/>
    </source>
</evidence>
<dbReference type="NCBIfam" id="NF004046">
    <property type="entry name" value="PRK05563.1"/>
    <property type="match status" value="1"/>
</dbReference>
<evidence type="ECO:0000256" key="4">
    <source>
        <dbReference type="ARBA" id="ARBA00022833"/>
    </source>
</evidence>
<feature type="coiled-coil region" evidence="9">
    <location>
        <begin position="342"/>
        <end position="374"/>
    </location>
</feature>
<dbReference type="InterPro" id="IPR012763">
    <property type="entry name" value="DNA_pol_III_sug/sutau_N"/>
</dbReference>
<accession>A0ABM6GFN1</accession>
<comment type="catalytic activity">
    <reaction evidence="7 8">
        <text>DNA(n) + a 2'-deoxyribonucleoside 5'-triphosphate = DNA(n+1) + diphosphate</text>
        <dbReference type="Rhea" id="RHEA:22508"/>
        <dbReference type="Rhea" id="RHEA-COMP:17339"/>
        <dbReference type="Rhea" id="RHEA-COMP:17340"/>
        <dbReference type="ChEBI" id="CHEBI:33019"/>
        <dbReference type="ChEBI" id="CHEBI:61560"/>
        <dbReference type="ChEBI" id="CHEBI:173112"/>
        <dbReference type="EC" id="2.7.7.7"/>
    </reaction>
</comment>
<comment type="subunit">
    <text evidence="8">DNA polymerase III contains a core (composed of alpha, epsilon and theta chains) that associates with a tau subunit. This core dimerizes to form the POLIII' complex. PolIII' associates with the gamma complex (composed of gamma, delta, delta', psi and chi chains) and with the beta chain to form the complete DNA polymerase III complex.</text>
</comment>
<dbReference type="InterPro" id="IPR027417">
    <property type="entry name" value="P-loop_NTPase"/>
</dbReference>
<keyword evidence="8" id="KW-0235">DNA replication</keyword>
<gene>
    <name evidence="8" type="primary">dnaX</name>
    <name evidence="11" type="ORF">BW47_07400</name>
</gene>
<comment type="similarity">
    <text evidence="1 8">Belongs to the DnaX/STICHEL family.</text>
</comment>
<dbReference type="SUPFAM" id="SSF52540">
    <property type="entry name" value="P-loop containing nucleoside triphosphate hydrolases"/>
    <property type="match status" value="1"/>
</dbReference>
<evidence type="ECO:0000256" key="2">
    <source>
        <dbReference type="ARBA" id="ARBA00022723"/>
    </source>
</evidence>
<evidence type="ECO:0000256" key="3">
    <source>
        <dbReference type="ARBA" id="ARBA00022741"/>
    </source>
</evidence>
<reference evidence="11 12" key="1">
    <citation type="submission" date="2014-02" db="EMBL/GenBank/DDBJ databases">
        <title>Diversity of Thermotogales isolates from hydrothermal vents.</title>
        <authorList>
            <person name="Haverkamp T.H.A."/>
            <person name="Lossouarn J."/>
            <person name="Geslin C."/>
            <person name="Nesbo C.L."/>
        </authorList>
    </citation>
    <scope>NUCLEOTIDE SEQUENCE [LARGE SCALE GENOMIC DNA]</scope>
    <source>
        <strain evidence="11 12">431</strain>
    </source>
</reference>
<evidence type="ECO:0000259" key="10">
    <source>
        <dbReference type="SMART" id="SM00382"/>
    </source>
</evidence>
<evidence type="ECO:0000313" key="12">
    <source>
        <dbReference type="Proteomes" id="UP000185490"/>
    </source>
</evidence>
<dbReference type="InterPro" id="IPR050238">
    <property type="entry name" value="DNA_Rep/Repair_Clamp_Loader"/>
</dbReference>